<evidence type="ECO:0000259" key="7">
    <source>
        <dbReference type="PROSITE" id="PS50850"/>
    </source>
</evidence>
<evidence type="ECO:0000256" key="4">
    <source>
        <dbReference type="ARBA" id="ARBA00023136"/>
    </source>
</evidence>
<feature type="domain" description="Major facilitator superfamily (MFS) profile" evidence="7">
    <location>
        <begin position="183"/>
        <end position="592"/>
    </location>
</feature>
<dbReference type="AlphaFoldDB" id="A0A8H6BUT5"/>
<feature type="transmembrane region" description="Helical" evidence="6">
    <location>
        <begin position="337"/>
        <end position="359"/>
    </location>
</feature>
<accession>A0A8H6BUT5</accession>
<name>A0A8H6BUT5_CANAX</name>
<feature type="region of interest" description="Disordered" evidence="5">
    <location>
        <begin position="614"/>
        <end position="652"/>
    </location>
</feature>
<dbReference type="Gene3D" id="1.20.1250.20">
    <property type="entry name" value="MFS general substrate transporter like domains"/>
    <property type="match status" value="1"/>
</dbReference>
<evidence type="ECO:0000256" key="5">
    <source>
        <dbReference type="SAM" id="MobiDB-lite"/>
    </source>
</evidence>
<feature type="transmembrane region" description="Helical" evidence="6">
    <location>
        <begin position="501"/>
        <end position="523"/>
    </location>
</feature>
<dbReference type="SUPFAM" id="SSF103473">
    <property type="entry name" value="MFS general substrate transporter"/>
    <property type="match status" value="1"/>
</dbReference>
<dbReference type="InterPro" id="IPR011701">
    <property type="entry name" value="MFS"/>
</dbReference>
<feature type="transmembrane region" description="Helical" evidence="6">
    <location>
        <begin position="419"/>
        <end position="438"/>
    </location>
</feature>
<dbReference type="GO" id="GO:0005886">
    <property type="term" value="C:plasma membrane"/>
    <property type="evidence" value="ECO:0007669"/>
    <property type="project" value="TreeGrafter"/>
</dbReference>
<dbReference type="PANTHER" id="PTHR23502">
    <property type="entry name" value="MAJOR FACILITATOR SUPERFAMILY"/>
    <property type="match status" value="1"/>
</dbReference>
<keyword evidence="2 6" id="KW-0812">Transmembrane</keyword>
<feature type="transmembrane region" description="Helical" evidence="6">
    <location>
        <begin position="214"/>
        <end position="237"/>
    </location>
</feature>
<feature type="region of interest" description="Disordered" evidence="5">
    <location>
        <begin position="127"/>
        <end position="147"/>
    </location>
</feature>
<dbReference type="GO" id="GO:0015606">
    <property type="term" value="F:spermidine transmembrane transporter activity"/>
    <property type="evidence" value="ECO:0007669"/>
    <property type="project" value="TreeGrafter"/>
</dbReference>
<gene>
    <name evidence="8" type="ORF">FOB64_004427</name>
</gene>
<feature type="transmembrane region" description="Helical" evidence="6">
    <location>
        <begin position="530"/>
        <end position="553"/>
    </location>
</feature>
<evidence type="ECO:0000256" key="6">
    <source>
        <dbReference type="SAM" id="Phobius"/>
    </source>
</evidence>
<sequence length="652" mass="72023">MGFFGTSKEEESQLRQAVLTTSETRQSYSSNTESSVYETADEMDSQVSPNIDITDHEKDNQGINTDETNNNHHTAATNVSPQGDDDSTVQGHEYSANPISDSNDDSDSSIKREYTIERIKSHKSLEAAAEEQIKEEESFIHPHSSSSTTFDKEKIYTVDELSYDGPDDKDNPHNWPKWKKWMITYTAAILCLVCSLGSSMYTGSVPEIMKRFGASQELCLAGLTFYLLGLAFGPALSGPLSEVFGRKPLYMFSLPIAMLFTMGVGLAKNIETILVLRFFCGFFSSPALAVASGTISDCWAINPAEQSFAVALFCLCPFLGPVLGPIIGGFAGEYKGWQWASAWVLLMFFVEVPKLNIAFVKKVIKFNLFMPLKLLIEEPIVLVLSVYISFVFAVLFGFFEAFPVIFRGVHHMDLGISGLPFISVGIGLFLGVVTYVILDKTIFFPKNPDGSRGKRDADGNFIWGVPEKKLLNGKIGAPFLPIALFWLGWSGRSDSIHWMAPTASGVFFGYGLILVFFSVVSYFSMSFPPIYVASAIAANNLLRYTLASVFPLFTVQCFENLGIGWAGSLFAFIALAMVPVPYVFGYFGPHLRARSKFGYAAYFKKLEEQKELQAAADAKKKNTNRTQEQSVNSSAVELEMSSESEKAVAEKV</sequence>
<feature type="transmembrane region" description="Helical" evidence="6">
    <location>
        <begin position="273"/>
        <end position="296"/>
    </location>
</feature>
<dbReference type="InterPro" id="IPR020846">
    <property type="entry name" value="MFS_dom"/>
</dbReference>
<organism evidence="8 9">
    <name type="scientific">Candida albicans</name>
    <name type="common">Yeast</name>
    <dbReference type="NCBI Taxonomy" id="5476"/>
    <lineage>
        <taxon>Eukaryota</taxon>
        <taxon>Fungi</taxon>
        <taxon>Dikarya</taxon>
        <taxon>Ascomycota</taxon>
        <taxon>Saccharomycotina</taxon>
        <taxon>Pichiomycetes</taxon>
        <taxon>Debaryomycetaceae</taxon>
        <taxon>Candida/Lodderomyces clade</taxon>
        <taxon>Candida</taxon>
    </lineage>
</organism>
<feature type="transmembrane region" description="Helical" evidence="6">
    <location>
        <begin position="182"/>
        <end position="202"/>
    </location>
</feature>
<dbReference type="EMBL" id="JABWAD010000055">
    <property type="protein sequence ID" value="KAF6066983.1"/>
    <property type="molecule type" value="Genomic_DNA"/>
</dbReference>
<keyword evidence="4 6" id="KW-0472">Membrane</keyword>
<dbReference type="GO" id="GO:0042908">
    <property type="term" value="P:xenobiotic transport"/>
    <property type="evidence" value="ECO:0007669"/>
    <property type="project" value="UniProtKB-ARBA"/>
</dbReference>
<dbReference type="Pfam" id="PF07690">
    <property type="entry name" value="MFS_1"/>
    <property type="match status" value="1"/>
</dbReference>
<feature type="compositionally biased region" description="Polar residues" evidence="5">
    <location>
        <begin position="624"/>
        <end position="635"/>
    </location>
</feature>
<proteinExistence type="predicted"/>
<dbReference type="InterPro" id="IPR036259">
    <property type="entry name" value="MFS_trans_sf"/>
</dbReference>
<feature type="transmembrane region" description="Helical" evidence="6">
    <location>
        <begin position="308"/>
        <end position="331"/>
    </location>
</feature>
<dbReference type="GO" id="GO:0000297">
    <property type="term" value="F:spermine transmembrane transporter activity"/>
    <property type="evidence" value="ECO:0007669"/>
    <property type="project" value="TreeGrafter"/>
</dbReference>
<dbReference type="Proteomes" id="UP000536275">
    <property type="component" value="Unassembled WGS sequence"/>
</dbReference>
<evidence type="ECO:0000256" key="1">
    <source>
        <dbReference type="ARBA" id="ARBA00004141"/>
    </source>
</evidence>
<dbReference type="PANTHER" id="PTHR23502:SF38">
    <property type="entry name" value="POLYAMINE TRANSPORTER 4"/>
    <property type="match status" value="1"/>
</dbReference>
<evidence type="ECO:0000256" key="2">
    <source>
        <dbReference type="ARBA" id="ARBA00022692"/>
    </source>
</evidence>
<protein>
    <submittedName>
        <fullName evidence="8">Major Facilitator Superfamily protein</fullName>
    </submittedName>
</protein>
<feature type="compositionally biased region" description="Basic and acidic residues" evidence="5">
    <location>
        <begin position="643"/>
        <end position="652"/>
    </location>
</feature>
<evidence type="ECO:0000256" key="3">
    <source>
        <dbReference type="ARBA" id="ARBA00022989"/>
    </source>
</evidence>
<feature type="region of interest" description="Disordered" evidence="5">
    <location>
        <begin position="1"/>
        <end position="109"/>
    </location>
</feature>
<feature type="transmembrane region" description="Helical" evidence="6">
    <location>
        <begin position="249"/>
        <end position="267"/>
    </location>
</feature>
<feature type="transmembrane region" description="Helical" evidence="6">
    <location>
        <begin position="380"/>
        <end position="399"/>
    </location>
</feature>
<dbReference type="InterPro" id="IPR005829">
    <property type="entry name" value="Sugar_transporter_CS"/>
</dbReference>
<dbReference type="PROSITE" id="PS50850">
    <property type="entry name" value="MFS"/>
    <property type="match status" value="1"/>
</dbReference>
<comment type="caution">
    <text evidence="8">The sequence shown here is derived from an EMBL/GenBank/DDBJ whole genome shotgun (WGS) entry which is preliminary data.</text>
</comment>
<evidence type="ECO:0000313" key="8">
    <source>
        <dbReference type="EMBL" id="KAF6066983.1"/>
    </source>
</evidence>
<dbReference type="PROSITE" id="PS00216">
    <property type="entry name" value="SUGAR_TRANSPORT_1"/>
    <property type="match status" value="1"/>
</dbReference>
<evidence type="ECO:0000313" key="9">
    <source>
        <dbReference type="Proteomes" id="UP000536275"/>
    </source>
</evidence>
<keyword evidence="3 6" id="KW-1133">Transmembrane helix</keyword>
<feature type="transmembrane region" description="Helical" evidence="6">
    <location>
        <begin position="565"/>
        <end position="587"/>
    </location>
</feature>
<comment type="subcellular location">
    <subcellularLocation>
        <location evidence="1">Membrane</location>
        <topology evidence="1">Multi-pass membrane protein</topology>
    </subcellularLocation>
</comment>
<dbReference type="CDD" id="cd17323">
    <property type="entry name" value="MFS_Tpo1_MDR_like"/>
    <property type="match status" value="1"/>
</dbReference>
<feature type="compositionally biased region" description="Basic and acidic residues" evidence="5">
    <location>
        <begin position="127"/>
        <end position="140"/>
    </location>
</feature>
<reference evidence="8 9" key="1">
    <citation type="submission" date="2020-03" db="EMBL/GenBank/DDBJ databases">
        <title>FDA dAtabase for Regulatory Grade micrObial Sequences (FDA-ARGOS): Supporting development and validation of Infectious Disease Dx tests.</title>
        <authorList>
            <person name="Campos J."/>
            <person name="Goldberg B."/>
            <person name="Tallon L."/>
            <person name="Sadzewicz L."/>
            <person name="Vavikolanu K."/>
            <person name="Mehta A."/>
            <person name="Aluvathingal J."/>
            <person name="Nadendla S."/>
            <person name="Nandy P."/>
            <person name="Geyer C."/>
            <person name="Yan Y."/>
            <person name="Sichtig H."/>
        </authorList>
    </citation>
    <scope>NUCLEOTIDE SEQUENCE [LARGE SCALE GENOMIC DNA]</scope>
    <source>
        <strain evidence="8 9">FDAARGOS_656</strain>
    </source>
</reference>
<dbReference type="GO" id="GO:0140115">
    <property type="term" value="P:export across plasma membrane"/>
    <property type="evidence" value="ECO:0007669"/>
    <property type="project" value="UniProtKB-ARBA"/>
</dbReference>
<feature type="compositionally biased region" description="Polar residues" evidence="5">
    <location>
        <begin position="14"/>
        <end position="37"/>
    </location>
</feature>